<organism evidence="2 3">
    <name type="scientific">Tepidibacter thalassicus DSM 15285</name>
    <dbReference type="NCBI Taxonomy" id="1123350"/>
    <lineage>
        <taxon>Bacteria</taxon>
        <taxon>Bacillati</taxon>
        <taxon>Bacillota</taxon>
        <taxon>Clostridia</taxon>
        <taxon>Peptostreptococcales</taxon>
        <taxon>Peptostreptococcaceae</taxon>
        <taxon>Tepidibacter</taxon>
    </lineage>
</organism>
<dbReference type="EMBL" id="FQXH01000005">
    <property type="protein sequence ID" value="SHG88362.1"/>
    <property type="molecule type" value="Genomic_DNA"/>
</dbReference>
<evidence type="ECO:0000256" key="1">
    <source>
        <dbReference type="SAM" id="Phobius"/>
    </source>
</evidence>
<dbReference type="STRING" id="1123350.SAMN02744040_00012"/>
<evidence type="ECO:0000313" key="3">
    <source>
        <dbReference type="Proteomes" id="UP000242520"/>
    </source>
</evidence>
<protein>
    <submittedName>
        <fullName evidence="2">Uncharacterized protein</fullName>
    </submittedName>
</protein>
<keyword evidence="1" id="KW-0472">Membrane</keyword>
<proteinExistence type="predicted"/>
<feature type="transmembrane region" description="Helical" evidence="1">
    <location>
        <begin position="21"/>
        <end position="42"/>
    </location>
</feature>
<accession>A0A1M5NFU3</accession>
<dbReference type="Proteomes" id="UP000242520">
    <property type="component" value="Unassembled WGS sequence"/>
</dbReference>
<name>A0A1M5NFU3_9FIRM</name>
<sequence>MRRNFRKNKFKNNRFNKNNNMINKILIQFVISCIIVLLAFGIKLNILNSEKYLNQVKYVLEYNLDFKQYSDLVHKKVTEVLKIYESKGELK</sequence>
<keyword evidence="1" id="KW-1133">Transmembrane helix</keyword>
<dbReference type="OrthoDB" id="1757121at2"/>
<dbReference type="AlphaFoldDB" id="A0A1M5NFU3"/>
<keyword evidence="3" id="KW-1185">Reference proteome</keyword>
<dbReference type="RefSeq" id="WP_072722842.1">
    <property type="nucleotide sequence ID" value="NZ_FQXH01000005.1"/>
</dbReference>
<evidence type="ECO:0000313" key="2">
    <source>
        <dbReference type="EMBL" id="SHG88362.1"/>
    </source>
</evidence>
<reference evidence="3" key="1">
    <citation type="submission" date="2016-11" db="EMBL/GenBank/DDBJ databases">
        <authorList>
            <person name="Varghese N."/>
            <person name="Submissions S."/>
        </authorList>
    </citation>
    <scope>NUCLEOTIDE SEQUENCE [LARGE SCALE GENOMIC DNA]</scope>
    <source>
        <strain evidence="3">DSM 15285</strain>
    </source>
</reference>
<gene>
    <name evidence="2" type="ORF">SAMN02744040_00012</name>
</gene>
<keyword evidence="1" id="KW-0812">Transmembrane</keyword>